<protein>
    <submittedName>
        <fullName evidence="3">ComEA family DNA-binding protein</fullName>
    </submittedName>
</protein>
<dbReference type="GO" id="GO:0015627">
    <property type="term" value="C:type II protein secretion system complex"/>
    <property type="evidence" value="ECO:0007669"/>
    <property type="project" value="TreeGrafter"/>
</dbReference>
<dbReference type="KEGG" id="jme:EEW87_009265"/>
<dbReference type="Proteomes" id="UP000271708">
    <property type="component" value="Chromosome"/>
</dbReference>
<evidence type="ECO:0000259" key="2">
    <source>
        <dbReference type="Pfam" id="PF10531"/>
    </source>
</evidence>
<dbReference type="InterPro" id="IPR019554">
    <property type="entry name" value="Soluble_ligand-bd"/>
</dbReference>
<dbReference type="Pfam" id="PF10531">
    <property type="entry name" value="SLBB"/>
    <property type="match status" value="1"/>
</dbReference>
<name>A0A5P8FQ95_9MICO</name>
<accession>A0A5P8FQ95</accession>
<gene>
    <name evidence="3" type="ORF">EEW87_009265</name>
</gene>
<dbReference type="GO" id="GO:0015628">
    <property type="term" value="P:protein secretion by the type II secretion system"/>
    <property type="evidence" value="ECO:0007669"/>
    <property type="project" value="TreeGrafter"/>
</dbReference>
<dbReference type="AlphaFoldDB" id="A0A5P8FQ95"/>
<organism evidence="3 4">
    <name type="scientific">Janibacter melonis</name>
    <dbReference type="NCBI Taxonomy" id="262209"/>
    <lineage>
        <taxon>Bacteria</taxon>
        <taxon>Bacillati</taxon>
        <taxon>Actinomycetota</taxon>
        <taxon>Actinomycetes</taxon>
        <taxon>Micrococcales</taxon>
        <taxon>Intrasporangiaceae</taxon>
        <taxon>Janibacter</taxon>
    </lineage>
</organism>
<dbReference type="PANTHER" id="PTHR21180">
    <property type="entry name" value="ENDONUCLEASE/EXONUCLEASE/PHOSPHATASE FAMILY DOMAIN-CONTAINING PROTEIN 1"/>
    <property type="match status" value="1"/>
</dbReference>
<evidence type="ECO:0000256" key="1">
    <source>
        <dbReference type="SAM" id="MobiDB-lite"/>
    </source>
</evidence>
<keyword evidence="3" id="KW-0238">DNA-binding</keyword>
<feature type="region of interest" description="Disordered" evidence="1">
    <location>
        <begin position="81"/>
        <end position="106"/>
    </location>
</feature>
<feature type="domain" description="Soluble ligand binding" evidence="2">
    <location>
        <begin position="17"/>
        <end position="71"/>
    </location>
</feature>
<dbReference type="Gene3D" id="3.10.560.10">
    <property type="entry name" value="Outer membrane lipoprotein wza domain like"/>
    <property type="match status" value="1"/>
</dbReference>
<dbReference type="InterPro" id="IPR010994">
    <property type="entry name" value="RuvA_2-like"/>
</dbReference>
<dbReference type="InterPro" id="IPR051675">
    <property type="entry name" value="Endo/Exo/Phosphatase_dom_1"/>
</dbReference>
<sequence>MPSGTAPARATPAAEVYVHVVGRVRSPGVVTVPAGARVEEAIKGAGGVREGADLAQVNLARLVVDGEQVVVPREGGATPVAGGVPAPAGPTAPAAAPGGPAGTAAPSAPVDLNTADQATLETLPGVGPVLAARIVEWRTTNGGFTTVEELDEVSGIGEKLYAQISPKVTV</sequence>
<dbReference type="Pfam" id="PF12836">
    <property type="entry name" value="HHH_3"/>
    <property type="match status" value="1"/>
</dbReference>
<evidence type="ECO:0000313" key="3">
    <source>
        <dbReference type="EMBL" id="QFQ31715.2"/>
    </source>
</evidence>
<dbReference type="PANTHER" id="PTHR21180:SF32">
    <property type="entry name" value="ENDONUCLEASE_EXONUCLEASE_PHOSPHATASE FAMILY DOMAIN-CONTAINING PROTEIN 1"/>
    <property type="match status" value="1"/>
</dbReference>
<dbReference type="SUPFAM" id="SSF47781">
    <property type="entry name" value="RuvA domain 2-like"/>
    <property type="match status" value="1"/>
</dbReference>
<dbReference type="Gene3D" id="1.10.150.320">
    <property type="entry name" value="Photosystem II 12 kDa extrinsic protein"/>
    <property type="match status" value="1"/>
</dbReference>
<proteinExistence type="predicted"/>
<evidence type="ECO:0000313" key="4">
    <source>
        <dbReference type="Proteomes" id="UP000271708"/>
    </source>
</evidence>
<dbReference type="GO" id="GO:0003677">
    <property type="term" value="F:DNA binding"/>
    <property type="evidence" value="ECO:0007669"/>
    <property type="project" value="UniProtKB-KW"/>
</dbReference>
<dbReference type="EMBL" id="CP044548">
    <property type="protein sequence ID" value="QFQ31715.2"/>
    <property type="molecule type" value="Genomic_DNA"/>
</dbReference>
<reference evidence="3 4" key="1">
    <citation type="submission" date="2019-09" db="EMBL/GenBank/DDBJ databases">
        <title>Complete Genome Sequence of Janibacter melonis M714 with both human health impact and industrial applications.</title>
        <authorList>
            <person name="Jin M."/>
            <person name="Zhao Q.R."/>
        </authorList>
    </citation>
    <scope>NUCLEOTIDE SEQUENCE [LARGE SCALE GENOMIC DNA]</scope>
    <source>
        <strain evidence="3 4">M714</strain>
    </source>
</reference>